<feature type="transmembrane region" description="Helical" evidence="3">
    <location>
        <begin position="499"/>
        <end position="524"/>
    </location>
</feature>
<dbReference type="InterPro" id="IPR000407">
    <property type="entry name" value="GDA1_CD39_NTPase"/>
</dbReference>
<keyword evidence="3" id="KW-1133">Transmembrane helix</keyword>
<proteinExistence type="inferred from homology"/>
<sequence length="538" mass="58166">MMQNVRCSNGKKRMPVMLIFKKGARACALLIFVWAFLVLLLPSLAAWKRPRYILIIDGGSSGTRSYAFSYTMSQSEPLLPVFQGIPPSAALAKVPHKQGTGMYDRVETQPGMGDLLDDPSGIKDKALQPLLEWGKASVPQRQHACTPVLLLATGGARSLSQENREQLLQRARHVLGDGPFVFQPDWARIISGTSEGAFSFVAQAYSRGLLRSIQGGHSLEKGGGLQEQPHQPALGILDLGGSSLEVTTNQLHQLRRMDAHASPVAVPINVTVGDAEIQLSTTTYKHCGLMATWDRSISLLLQGAEGINADKSPEIQSPCLHKGFSAPYKRLLTYGIAPTITTVQLLGAPEEQQCAKLVQALVKPCTSALQGQGEYVGISGFFVISQFLSVASHVPANPSYEDMHVLARKFLSMPWHQVKSQLGHHVNVEKYALWGTYAPTLLGPDGFNLSSKQVTIGTKDMSWPLGAAIVEVSERLAAGPTSDLSGTCSAGMGSSGSSFLGSTVLVAMFVLLKILASYAFFSYLRHRARIPMRSLEEV</sequence>
<keyword evidence="2" id="KW-0378">Hydrolase</keyword>
<gene>
    <name evidence="4" type="ORF">DUNSADRAFT_6120</name>
</gene>
<keyword evidence="5" id="KW-1185">Reference proteome</keyword>
<dbReference type="Gene3D" id="3.30.420.40">
    <property type="match status" value="1"/>
</dbReference>
<evidence type="ECO:0000256" key="1">
    <source>
        <dbReference type="ARBA" id="ARBA00009283"/>
    </source>
</evidence>
<dbReference type="Pfam" id="PF01150">
    <property type="entry name" value="GDA1_CD39"/>
    <property type="match status" value="1"/>
</dbReference>
<comment type="similarity">
    <text evidence="1">Belongs to the GDA1/CD39 NTPase family.</text>
</comment>
<evidence type="ECO:0000313" key="5">
    <source>
        <dbReference type="Proteomes" id="UP000815325"/>
    </source>
</evidence>
<evidence type="ECO:0000256" key="2">
    <source>
        <dbReference type="ARBA" id="ARBA00022801"/>
    </source>
</evidence>
<dbReference type="PANTHER" id="PTHR11782">
    <property type="entry name" value="ADENOSINE/GUANOSINE DIPHOSPHATASE"/>
    <property type="match status" value="1"/>
</dbReference>
<accession>A0ABQ7H718</accession>
<comment type="caution">
    <text evidence="4">The sequence shown here is derived from an EMBL/GenBank/DDBJ whole genome shotgun (WGS) entry which is preliminary data.</text>
</comment>
<keyword evidence="3" id="KW-0812">Transmembrane</keyword>
<keyword evidence="3" id="KW-0472">Membrane</keyword>
<dbReference type="Gene3D" id="3.30.420.150">
    <property type="entry name" value="Exopolyphosphatase. Domain 2"/>
    <property type="match status" value="1"/>
</dbReference>
<reference evidence="4" key="1">
    <citation type="submission" date="2017-08" db="EMBL/GenBank/DDBJ databases">
        <authorList>
            <person name="Polle J.E."/>
            <person name="Barry K."/>
            <person name="Cushman J."/>
            <person name="Schmutz J."/>
            <person name="Tran D."/>
            <person name="Hathwaick L.T."/>
            <person name="Yim W.C."/>
            <person name="Jenkins J."/>
            <person name="Mckie-Krisberg Z.M."/>
            <person name="Prochnik S."/>
            <person name="Lindquist E."/>
            <person name="Dockter R.B."/>
            <person name="Adam C."/>
            <person name="Molina H."/>
            <person name="Bunkerborg J."/>
            <person name="Jin E."/>
            <person name="Buchheim M."/>
            <person name="Magnuson J."/>
        </authorList>
    </citation>
    <scope>NUCLEOTIDE SEQUENCE</scope>
    <source>
        <strain evidence="4">CCAP 19/18</strain>
    </source>
</reference>
<dbReference type="Proteomes" id="UP000815325">
    <property type="component" value="Unassembled WGS sequence"/>
</dbReference>
<organism evidence="4 5">
    <name type="scientific">Dunaliella salina</name>
    <name type="common">Green alga</name>
    <name type="synonym">Protococcus salinus</name>
    <dbReference type="NCBI Taxonomy" id="3046"/>
    <lineage>
        <taxon>Eukaryota</taxon>
        <taxon>Viridiplantae</taxon>
        <taxon>Chlorophyta</taxon>
        <taxon>core chlorophytes</taxon>
        <taxon>Chlorophyceae</taxon>
        <taxon>CS clade</taxon>
        <taxon>Chlamydomonadales</taxon>
        <taxon>Dunaliellaceae</taxon>
        <taxon>Dunaliella</taxon>
    </lineage>
</organism>
<evidence type="ECO:0000313" key="4">
    <source>
        <dbReference type="EMBL" id="KAF5842650.1"/>
    </source>
</evidence>
<evidence type="ECO:0000256" key="3">
    <source>
        <dbReference type="SAM" id="Phobius"/>
    </source>
</evidence>
<name>A0ABQ7H718_DUNSA</name>
<dbReference type="EMBL" id="MU069458">
    <property type="protein sequence ID" value="KAF5842650.1"/>
    <property type="molecule type" value="Genomic_DNA"/>
</dbReference>
<dbReference type="PANTHER" id="PTHR11782:SF83">
    <property type="entry name" value="GUANOSINE-DIPHOSPHATASE"/>
    <property type="match status" value="1"/>
</dbReference>
<protein>
    <submittedName>
        <fullName evidence="4">Nucleoside phosphatase family-domain-containing protein</fullName>
    </submittedName>
</protein>